<comment type="caution">
    <text evidence="1">The sequence shown here is derived from an EMBL/GenBank/DDBJ whole genome shotgun (WGS) entry which is preliminary data.</text>
</comment>
<protein>
    <recommendedName>
        <fullName evidence="3">C2 domain-containing protein</fullName>
    </recommendedName>
</protein>
<proteinExistence type="predicted"/>
<dbReference type="EMBL" id="LWDX02052647">
    <property type="protein sequence ID" value="OEL19781.1"/>
    <property type="molecule type" value="Genomic_DNA"/>
</dbReference>
<sequence length="206" mass="20642">MAYNRSTAAMPMPMMTLEVTVVSGDGVRVPSGRPLCHGAYAVVHTASSSAPTRVDDDADCHGFPYWAEAVRVALPAGAPALDVEICRARGGGGVGGRAEPVAAARVPVEDFTVGPPGHLHCLSYRLFDSGCCGVRRRNGIVNITVKRLDGAPPAAVGKAAVPPAAGKKAVDAAGPSGSRVSCSGAAAVEGKPAAPAGAVMGYPLGC</sequence>
<organism evidence="1 2">
    <name type="scientific">Dichanthelium oligosanthes</name>
    <dbReference type="NCBI Taxonomy" id="888268"/>
    <lineage>
        <taxon>Eukaryota</taxon>
        <taxon>Viridiplantae</taxon>
        <taxon>Streptophyta</taxon>
        <taxon>Embryophyta</taxon>
        <taxon>Tracheophyta</taxon>
        <taxon>Spermatophyta</taxon>
        <taxon>Magnoliopsida</taxon>
        <taxon>Liliopsida</taxon>
        <taxon>Poales</taxon>
        <taxon>Poaceae</taxon>
        <taxon>PACMAD clade</taxon>
        <taxon>Panicoideae</taxon>
        <taxon>Panicodae</taxon>
        <taxon>Paniceae</taxon>
        <taxon>Dichantheliinae</taxon>
        <taxon>Dichanthelium</taxon>
    </lineage>
</organism>
<keyword evidence="2" id="KW-1185">Reference proteome</keyword>
<dbReference type="PANTHER" id="PTHR32246:SF17">
    <property type="entry name" value="BON1-ASSOCIATED PROTEIN 2"/>
    <property type="match status" value="1"/>
</dbReference>
<evidence type="ECO:0008006" key="3">
    <source>
        <dbReference type="Google" id="ProtNLM"/>
    </source>
</evidence>
<gene>
    <name evidence="1" type="ORF">BAE44_0019201</name>
</gene>
<dbReference type="Proteomes" id="UP000095767">
    <property type="component" value="Unassembled WGS sequence"/>
</dbReference>
<evidence type="ECO:0000313" key="2">
    <source>
        <dbReference type="Proteomes" id="UP000095767"/>
    </source>
</evidence>
<accession>A0A1E5V3U7</accession>
<dbReference type="AlphaFoldDB" id="A0A1E5V3U7"/>
<reference evidence="1 2" key="1">
    <citation type="submission" date="2016-09" db="EMBL/GenBank/DDBJ databases">
        <title>The draft genome of Dichanthelium oligosanthes: A C3 panicoid grass species.</title>
        <authorList>
            <person name="Studer A.J."/>
            <person name="Schnable J.C."/>
            <person name="Brutnell T.P."/>
        </authorList>
    </citation>
    <scope>NUCLEOTIDE SEQUENCE [LARGE SCALE GENOMIC DNA]</scope>
    <source>
        <strain evidence="2">cv. Kellogg 1175</strain>
        <tissue evidence="1">Leaf</tissue>
    </source>
</reference>
<name>A0A1E5V3U7_9POAL</name>
<dbReference type="OrthoDB" id="884464at2759"/>
<evidence type="ECO:0000313" key="1">
    <source>
        <dbReference type="EMBL" id="OEL19781.1"/>
    </source>
</evidence>
<dbReference type="PANTHER" id="PTHR32246">
    <property type="entry name" value="INGRESSION PROTEIN FIC1"/>
    <property type="match status" value="1"/>
</dbReference>